<evidence type="ECO:0000313" key="1">
    <source>
        <dbReference type="EMBL" id="AXO90468.1"/>
    </source>
</evidence>
<reference evidence="1 2" key="1">
    <citation type="submission" date="2018-08" db="EMBL/GenBank/DDBJ databases">
        <authorList>
            <person name="Lee Y."/>
            <person name="Kakembo D."/>
        </authorList>
    </citation>
    <scope>NUCLEOTIDE SEQUENCE [LARGE SCALE GENOMIC DNA]</scope>
    <source>
        <strain evidence="1 2">JBCS1880</strain>
    </source>
</reference>
<dbReference type="Gene3D" id="1.20.910.10">
    <property type="entry name" value="Heme oxygenase-like"/>
    <property type="match status" value="1"/>
</dbReference>
<dbReference type="RefSeq" id="WP_116889748.1">
    <property type="nucleotide sequence ID" value="NZ_CP031641.1"/>
</dbReference>
<dbReference type="Proteomes" id="UP000258127">
    <property type="component" value="Chromosome"/>
</dbReference>
<evidence type="ECO:0000313" key="2">
    <source>
        <dbReference type="Proteomes" id="UP000258127"/>
    </source>
</evidence>
<protein>
    <recommendedName>
        <fullName evidence="3">Iron-containing redox enzyme family protein</fullName>
    </recommendedName>
</protein>
<proteinExistence type="predicted"/>
<organism evidence="1 2">
    <name type="scientific">Pseudomonas parafulva</name>
    <dbReference type="NCBI Taxonomy" id="157782"/>
    <lineage>
        <taxon>Bacteria</taxon>
        <taxon>Pseudomonadati</taxon>
        <taxon>Pseudomonadota</taxon>
        <taxon>Gammaproteobacteria</taxon>
        <taxon>Pseudomonadales</taxon>
        <taxon>Pseudomonadaceae</taxon>
        <taxon>Pseudomonas</taxon>
    </lineage>
</organism>
<dbReference type="SMART" id="SM01236">
    <property type="entry name" value="Haem_oxygenase_2"/>
    <property type="match status" value="1"/>
</dbReference>
<evidence type="ECO:0008006" key="3">
    <source>
        <dbReference type="Google" id="ProtNLM"/>
    </source>
</evidence>
<keyword evidence="2" id="KW-1185">Reference proteome</keyword>
<name>A0AAI8KFY4_9PSED</name>
<accession>A0AAI8KFY4</accession>
<dbReference type="EMBL" id="CP031641">
    <property type="protein sequence ID" value="AXO90468.1"/>
    <property type="molecule type" value="Genomic_DNA"/>
</dbReference>
<sequence length="700" mass="77458">MNSARTVFCALLSAESGEQARQTFSPADLRALLRDVPVGQAMTNDWRCPQALETLAQETADRVQRLARPWRALCARLETDERAVLRAKAVREAAPLLVGSQHLLHSVCASWNNESSYAMAVLSIHAADVGKGLAGAGRLPRYAELLRELGPSENGIDPLRIGEDESLCPGAFNLAAMLLVMGHFPESLLPQILGVNLYLRHAGLLPMFAFIAQPSPATSFLDLRRDPSEPNCDLAVLAGTAVCDYLAQADASAEQAVAQGYAWARWQVETAHSALLEVLERWLDPREAARDVIRRRRPEACQYHDSTRLAGVPMKPMLQTDDALLLLDHLANSAYVRPGDPHRSPLLNALISPRGKMFRIFSPDDVLILQRWIAGLPYAQAPSPEPAHLHWKDDGLLQRALCVDERGSVLCTTVPPRQRYTRWLHVELTPAEEQQTRDYVNRWLVRSARALSKGRCPLPERWAPGALRQWLQLQHVAANATLDPDEAVPTREEVVADILALAPLTMIDGAWLAGFAHPSLASSGFASRLFETFYDELGNGVLTQNHPVIYRQLLRAVHGELPATASADYAAADCFTDQDFDLPLLWLAIGRYPQRYCAEILGLNLAMELSGVGGGYRRTHKALRAYGYPTLFVDLHNAIDNIATGHSAWAVASLDTYLSAFGATDREALWTRVRVGFAALNPPREDTMLDKFKERMRSLL</sequence>
<gene>
    <name evidence="1" type="ORF">DZC75_21600</name>
</gene>
<dbReference type="AlphaFoldDB" id="A0AAI8KFY4"/>
<dbReference type="Pfam" id="PF14518">
    <property type="entry name" value="Haem_oxygenas_2"/>
    <property type="match status" value="1"/>
</dbReference>
<dbReference type="InterPro" id="IPR016084">
    <property type="entry name" value="Haem_Oase-like_multi-hlx"/>
</dbReference>